<sequence>MRPVSVGEAAPLLPVLENLLAGRDAAILPVPAADERQAALLTTALRAGSPIDDDVAVVVSTSGTTGTPKGALLTAAALRASADATHDRLGGPGRWLLALPGYHIAGLQVLVRSVVAGTTPVSIAPSFDVDDLPGAIAAMGSGRRYASLVAVQLDKALRDAGAAAALAELDAVLIGGGPMPAGVAERAEAAGVTVVRTYGMSETAGGCVYNGVALDGVTVRIVDGRIVLGGATVAKGYRNPISPDPFTEPGWFRTDDIGMLDDSGVLRVLGRVDDAISTGGLTVLPQLVESALATHPAIADCAVFGVADERLGQRVVAAVVLSSAATPEVAELRAHVAQTLDATAAPREVHIVDELPRRGIGKLDRRALATRFG</sequence>
<accession>A0A1Y0BYY7</accession>
<evidence type="ECO:0000313" key="4">
    <source>
        <dbReference type="Proteomes" id="UP000195331"/>
    </source>
</evidence>
<dbReference type="Proteomes" id="UP000195331">
    <property type="component" value="Chromosome"/>
</dbReference>
<dbReference type="OrthoDB" id="9803968at2"/>
<name>A0A1Y0BYY7_9MYCO</name>
<evidence type="ECO:0000259" key="2">
    <source>
        <dbReference type="Pfam" id="PF13193"/>
    </source>
</evidence>
<dbReference type="Pfam" id="PF00501">
    <property type="entry name" value="AMP-binding"/>
    <property type="match status" value="1"/>
</dbReference>
<dbReference type="AlphaFoldDB" id="A0A1Y0BYY7"/>
<dbReference type="EMBL" id="CP020809">
    <property type="protein sequence ID" value="ART68095.1"/>
    <property type="molecule type" value="Genomic_DNA"/>
</dbReference>
<feature type="domain" description="AMP-dependent synthetase/ligase" evidence="1">
    <location>
        <begin position="49"/>
        <end position="237"/>
    </location>
</feature>
<protein>
    <submittedName>
        <fullName evidence="3">O-succinylbenzoic acid--CoA ligase</fullName>
    </submittedName>
</protein>
<keyword evidence="4" id="KW-1185">Reference proteome</keyword>
<dbReference type="Gene3D" id="3.40.50.12780">
    <property type="entry name" value="N-terminal domain of ligase-like"/>
    <property type="match status" value="1"/>
</dbReference>
<dbReference type="InterPro" id="IPR025110">
    <property type="entry name" value="AMP-bd_C"/>
</dbReference>
<gene>
    <name evidence="3" type="ORF">BTO20_05380</name>
</gene>
<dbReference type="InterPro" id="IPR045851">
    <property type="entry name" value="AMP-bd_C_sf"/>
</dbReference>
<dbReference type="PANTHER" id="PTHR43767:SF1">
    <property type="entry name" value="NONRIBOSOMAL PEPTIDE SYNTHASE PES1 (EUROFUNG)-RELATED"/>
    <property type="match status" value="1"/>
</dbReference>
<organism evidence="3 4">
    <name type="scientific">Mycobacterium dioxanotrophicus</name>
    <dbReference type="NCBI Taxonomy" id="482462"/>
    <lineage>
        <taxon>Bacteria</taxon>
        <taxon>Bacillati</taxon>
        <taxon>Actinomycetota</taxon>
        <taxon>Actinomycetes</taxon>
        <taxon>Mycobacteriales</taxon>
        <taxon>Mycobacteriaceae</taxon>
        <taxon>Mycobacterium</taxon>
    </lineage>
</organism>
<evidence type="ECO:0000259" key="1">
    <source>
        <dbReference type="Pfam" id="PF00501"/>
    </source>
</evidence>
<reference evidence="3 4" key="1">
    <citation type="submission" date="2017-04" db="EMBL/GenBank/DDBJ databases">
        <title>Whole Genome Sequence of 1,4-Dioxane Degrading Bacterium Mycobacterium dioxanotrophicus PH-06.</title>
        <authorList>
            <person name="He Y."/>
        </authorList>
    </citation>
    <scope>NUCLEOTIDE SEQUENCE [LARGE SCALE GENOMIC DNA]</scope>
    <source>
        <strain evidence="3 4">PH-06</strain>
    </source>
</reference>
<dbReference type="GO" id="GO:0016878">
    <property type="term" value="F:acid-thiol ligase activity"/>
    <property type="evidence" value="ECO:0007669"/>
    <property type="project" value="UniProtKB-ARBA"/>
</dbReference>
<dbReference type="Gene3D" id="3.30.300.30">
    <property type="match status" value="1"/>
</dbReference>
<dbReference type="InterPro" id="IPR050237">
    <property type="entry name" value="ATP-dep_AMP-bd_enzyme"/>
</dbReference>
<keyword evidence="3" id="KW-0436">Ligase</keyword>
<dbReference type="NCBIfam" id="NF005877">
    <property type="entry name" value="PRK07824.1"/>
    <property type="match status" value="1"/>
</dbReference>
<dbReference type="PANTHER" id="PTHR43767">
    <property type="entry name" value="LONG-CHAIN-FATTY-ACID--COA LIGASE"/>
    <property type="match status" value="1"/>
</dbReference>
<evidence type="ECO:0000313" key="3">
    <source>
        <dbReference type="EMBL" id="ART68095.1"/>
    </source>
</evidence>
<dbReference type="InterPro" id="IPR000873">
    <property type="entry name" value="AMP-dep_synth/lig_dom"/>
</dbReference>
<proteinExistence type="predicted"/>
<dbReference type="Pfam" id="PF13193">
    <property type="entry name" value="AMP-binding_C"/>
    <property type="match status" value="1"/>
</dbReference>
<dbReference type="SUPFAM" id="SSF56801">
    <property type="entry name" value="Acetyl-CoA synthetase-like"/>
    <property type="match status" value="1"/>
</dbReference>
<dbReference type="KEGG" id="mdx:BTO20_05380"/>
<feature type="domain" description="AMP-binding enzyme C-terminal" evidence="2">
    <location>
        <begin position="288"/>
        <end position="362"/>
    </location>
</feature>
<dbReference type="InterPro" id="IPR042099">
    <property type="entry name" value="ANL_N_sf"/>
</dbReference>